<evidence type="ECO:0000313" key="5">
    <source>
        <dbReference type="EMBL" id="VDP58310.1"/>
    </source>
</evidence>
<evidence type="ECO:0000313" key="7">
    <source>
        <dbReference type="WBParaSite" id="SCUD_0001507201-mRNA-1"/>
    </source>
</evidence>
<keyword evidence="6" id="KW-1185">Reference proteome</keyword>
<gene>
    <name evidence="5" type="ORF">SCUD_LOCUS15069</name>
</gene>
<dbReference type="WBParaSite" id="SCUD_0001507201-mRNA-1">
    <property type="protein sequence ID" value="SCUD_0001507201-mRNA-1"/>
    <property type="gene ID" value="SCUD_0001507201"/>
</dbReference>
<dbReference type="PROSITE" id="PS50082">
    <property type="entry name" value="WD_REPEATS_2"/>
    <property type="match status" value="3"/>
</dbReference>
<evidence type="ECO:0000313" key="6">
    <source>
        <dbReference type="Proteomes" id="UP000279833"/>
    </source>
</evidence>
<dbReference type="OrthoDB" id="340259at2759"/>
<dbReference type="AlphaFoldDB" id="A0A183KJ63"/>
<sequence>MKSEELIRLKSYFLKNSRVKDFSGYGGKIHTLGWNSSGSRLASGSSDKLVNIYSLESTRLTKVHSFRGHNESVDQLCWHPSDNDVVATVGADSAIRLWDCRTKKDPITAQCKGENINLAWSPDARYIAVGSKTDLVSWFDLRAGFKVVQAEQFTSEINEFAWNPSGEAFLLTTGLGSILVYSGKPGDMKREASIQAHPVNAMCLQFSPTGHQFAVGSADALVSIWDADEFVCLRTLSRLEWPVRTLGFSYDGKLIAAASEDHFIDIGHVQTGEQVYQVGTHASATFVLAWHPRQYLLSYSSEAKYERDQGVIRLFGLVNDDL</sequence>
<reference evidence="5 6" key="2">
    <citation type="submission" date="2018-11" db="EMBL/GenBank/DDBJ databases">
        <authorList>
            <consortium name="Pathogen Informatics"/>
        </authorList>
    </citation>
    <scope>NUCLEOTIDE SEQUENCE [LARGE SCALE GENOMIC DNA]</scope>
    <source>
        <strain evidence="5">Dakar</strain>
        <strain evidence="6">Dakar, Senegal</strain>
    </source>
</reference>
<dbReference type="SUPFAM" id="SSF50978">
    <property type="entry name" value="WD40 repeat-like"/>
    <property type="match status" value="1"/>
</dbReference>
<keyword evidence="1 4" id="KW-0853">WD repeat</keyword>
<dbReference type="InterPro" id="IPR015943">
    <property type="entry name" value="WD40/YVTN_repeat-like_dom_sf"/>
</dbReference>
<dbReference type="Gene3D" id="2.130.10.10">
    <property type="entry name" value="YVTN repeat-like/Quinoprotein amine dehydrogenase"/>
    <property type="match status" value="2"/>
</dbReference>
<dbReference type="GO" id="GO:0006406">
    <property type="term" value="P:mRNA export from nucleus"/>
    <property type="evidence" value="ECO:0007669"/>
    <property type="project" value="InterPro"/>
</dbReference>
<dbReference type="InterPro" id="IPR001680">
    <property type="entry name" value="WD40_rpt"/>
</dbReference>
<dbReference type="Pfam" id="PF25174">
    <property type="entry name" value="Beta-prop_THOC3"/>
    <property type="match status" value="1"/>
</dbReference>
<dbReference type="Proteomes" id="UP000279833">
    <property type="component" value="Unassembled WGS sequence"/>
</dbReference>
<evidence type="ECO:0000256" key="3">
    <source>
        <dbReference type="ARBA" id="ARBA00046343"/>
    </source>
</evidence>
<evidence type="ECO:0000256" key="2">
    <source>
        <dbReference type="ARBA" id="ARBA00022737"/>
    </source>
</evidence>
<protein>
    <submittedName>
        <fullName evidence="7">WD_REPEATS_REGION domain-containing protein</fullName>
    </submittedName>
</protein>
<dbReference type="STRING" id="6186.A0A183KJ63"/>
<dbReference type="EMBL" id="UZAK01037276">
    <property type="protein sequence ID" value="VDP58310.1"/>
    <property type="molecule type" value="Genomic_DNA"/>
</dbReference>
<dbReference type="PANTHER" id="PTHR22839:SF0">
    <property type="entry name" value="THO COMPLEX SUBUNIT 3"/>
    <property type="match status" value="1"/>
</dbReference>
<name>A0A183KJ63_9TREM</name>
<comment type="similarity">
    <text evidence="3">Belongs to the THOC3 family.</text>
</comment>
<feature type="repeat" description="WD" evidence="4">
    <location>
        <begin position="194"/>
        <end position="235"/>
    </location>
</feature>
<feature type="repeat" description="WD" evidence="4">
    <location>
        <begin position="22"/>
        <end position="63"/>
    </location>
</feature>
<dbReference type="InterPro" id="IPR040132">
    <property type="entry name" value="Tex1/THOC3"/>
</dbReference>
<organism evidence="7">
    <name type="scientific">Schistosoma curassoni</name>
    <dbReference type="NCBI Taxonomy" id="6186"/>
    <lineage>
        <taxon>Eukaryota</taxon>
        <taxon>Metazoa</taxon>
        <taxon>Spiralia</taxon>
        <taxon>Lophotrochozoa</taxon>
        <taxon>Platyhelminthes</taxon>
        <taxon>Trematoda</taxon>
        <taxon>Digenea</taxon>
        <taxon>Strigeidida</taxon>
        <taxon>Schistosomatoidea</taxon>
        <taxon>Schistosomatidae</taxon>
        <taxon>Schistosoma</taxon>
    </lineage>
</organism>
<evidence type="ECO:0000256" key="1">
    <source>
        <dbReference type="ARBA" id="ARBA00022574"/>
    </source>
</evidence>
<proteinExistence type="inferred from homology"/>
<keyword evidence="2" id="KW-0677">Repeat</keyword>
<dbReference type="PANTHER" id="PTHR22839">
    <property type="entry name" value="THO COMPLEX SUBUNIT 3 THO3"/>
    <property type="match status" value="1"/>
</dbReference>
<reference evidence="7" key="1">
    <citation type="submission" date="2016-06" db="UniProtKB">
        <authorList>
            <consortium name="WormBaseParasite"/>
        </authorList>
    </citation>
    <scope>IDENTIFICATION</scope>
</reference>
<dbReference type="PROSITE" id="PS50294">
    <property type="entry name" value="WD_REPEATS_REGION"/>
    <property type="match status" value="2"/>
</dbReference>
<accession>A0A183KJ63</accession>
<feature type="repeat" description="WD" evidence="4">
    <location>
        <begin position="66"/>
        <end position="108"/>
    </location>
</feature>
<evidence type="ECO:0000256" key="4">
    <source>
        <dbReference type="PROSITE-ProRule" id="PRU00221"/>
    </source>
</evidence>
<dbReference type="GO" id="GO:0000445">
    <property type="term" value="C:THO complex part of transcription export complex"/>
    <property type="evidence" value="ECO:0007669"/>
    <property type="project" value="TreeGrafter"/>
</dbReference>
<dbReference type="SMART" id="SM00320">
    <property type="entry name" value="WD40"/>
    <property type="match status" value="7"/>
</dbReference>
<dbReference type="InterPro" id="IPR036322">
    <property type="entry name" value="WD40_repeat_dom_sf"/>
</dbReference>